<dbReference type="AlphaFoldDB" id="A0A8J6KT98"/>
<sequence length="102" mass="10953">MAMTLCSQIKLCGISTNGAVFVSGKEMTNQLPAVTSGSTVTFDIGAVTLGNANNSEGGSVKLQVTISSSNKEVVFDWLLDQSCGSLYFRCPFFYHGWKVLVF</sequence>
<protein>
    <submittedName>
        <fullName evidence="1">Cytokine receptor-like factor 3</fullName>
    </submittedName>
</protein>
<dbReference type="EMBL" id="JAATJU010022161">
    <property type="protein sequence ID" value="KAH0511825.1"/>
    <property type="molecule type" value="Genomic_DNA"/>
</dbReference>
<organism evidence="1 2">
    <name type="scientific">Microtus ochrogaster</name>
    <name type="common">Prairie vole</name>
    <dbReference type="NCBI Taxonomy" id="79684"/>
    <lineage>
        <taxon>Eukaryota</taxon>
        <taxon>Metazoa</taxon>
        <taxon>Chordata</taxon>
        <taxon>Craniata</taxon>
        <taxon>Vertebrata</taxon>
        <taxon>Euteleostomi</taxon>
        <taxon>Mammalia</taxon>
        <taxon>Eutheria</taxon>
        <taxon>Euarchontoglires</taxon>
        <taxon>Glires</taxon>
        <taxon>Rodentia</taxon>
        <taxon>Myomorpha</taxon>
        <taxon>Muroidea</taxon>
        <taxon>Cricetidae</taxon>
        <taxon>Arvicolinae</taxon>
        <taxon>Microtus</taxon>
    </lineage>
</organism>
<dbReference type="Proteomes" id="UP000710432">
    <property type="component" value="Unassembled WGS sequence"/>
</dbReference>
<evidence type="ECO:0000313" key="2">
    <source>
        <dbReference type="Proteomes" id="UP000710432"/>
    </source>
</evidence>
<gene>
    <name evidence="1" type="ORF">LTLLF_150050</name>
</gene>
<reference evidence="1" key="1">
    <citation type="submission" date="2020-03" db="EMBL/GenBank/DDBJ databases">
        <title>Studies in the Genomics of Life Span.</title>
        <authorList>
            <person name="Glass D."/>
        </authorList>
    </citation>
    <scope>NUCLEOTIDE SEQUENCE</scope>
    <source>
        <strain evidence="1">LTLLF</strain>
        <tissue evidence="1">Muscle</tissue>
    </source>
</reference>
<comment type="caution">
    <text evidence="1">The sequence shown here is derived from an EMBL/GenBank/DDBJ whole genome shotgun (WGS) entry which is preliminary data.</text>
</comment>
<keyword evidence="1" id="KW-0675">Receptor</keyword>
<evidence type="ECO:0000313" key="1">
    <source>
        <dbReference type="EMBL" id="KAH0511825.1"/>
    </source>
</evidence>
<accession>A0A8J6KT98</accession>
<proteinExistence type="predicted"/>
<name>A0A8J6KT98_MICOH</name>